<keyword evidence="6 9" id="KW-0460">Magnesium</keyword>
<feature type="binding site" evidence="9">
    <location>
        <position position="134"/>
    </location>
    <ligand>
        <name>substrate</name>
    </ligand>
</feature>
<sequence length="295" mass="30426">MITIIGSINFDLIARSPKLPEPGETLTGHNFSTAAGGKGANQALASARAGAAVRMVGAVGDDSFASQAVALLRADGVDLSRVATRGDATGIALITVEDSGENTIIVIPGANGLVTEDDVHAADLDGGYLLLQMEIPLPALEKAIAMSETSDTTCILNTAPWRDDAAALLPRADIIIANETEFDLASTHLELSGDDRLTKMIDFAEHYGRTVIVTLGAQGIMVATPDEHYSLPALKIKPVDTVGAGDTFCGYLAAGLDSGLSLRDACQRAATAASLACLKPGAQPSIPYAAEVEAL</sequence>
<feature type="binding site" evidence="9">
    <location>
        <begin position="37"/>
        <end position="41"/>
    </location>
    <ligand>
        <name>substrate</name>
    </ligand>
</feature>
<dbReference type="OrthoDB" id="9775849at2"/>
<dbReference type="InterPro" id="IPR011611">
    <property type="entry name" value="PfkB_dom"/>
</dbReference>
<dbReference type="InterPro" id="IPR002139">
    <property type="entry name" value="Ribo/fructo_kinase"/>
</dbReference>
<dbReference type="Gene3D" id="3.40.1190.20">
    <property type="match status" value="1"/>
</dbReference>
<name>A0A366E7T9_9HYPH</name>
<accession>A0A366E7T9</accession>
<organism evidence="11 12">
    <name type="scientific">Pseudochrobactrum asaccharolyticum</name>
    <dbReference type="NCBI Taxonomy" id="354351"/>
    <lineage>
        <taxon>Bacteria</taxon>
        <taxon>Pseudomonadati</taxon>
        <taxon>Pseudomonadota</taxon>
        <taxon>Alphaproteobacteria</taxon>
        <taxon>Hyphomicrobiales</taxon>
        <taxon>Brucellaceae</taxon>
        <taxon>Pseudochrobactrum</taxon>
    </lineage>
</organism>
<dbReference type="Pfam" id="PF00294">
    <property type="entry name" value="PfkB"/>
    <property type="match status" value="1"/>
</dbReference>
<comment type="function">
    <text evidence="9">Catalyzes the phosphorylation of ribose at O-5 in a reaction requiring ATP and magnesium. The resulting D-ribose-5-phosphate can then be used either for sythesis of nucleotides, histidine, and tryptophan, or as a component of the pentose phosphate pathway.</text>
</comment>
<feature type="binding site" evidence="9">
    <location>
        <position position="240"/>
    </location>
    <ligand>
        <name>K(+)</name>
        <dbReference type="ChEBI" id="CHEBI:29103"/>
    </ligand>
</feature>
<feature type="binding site" evidence="9">
    <location>
        <position position="178"/>
    </location>
    <ligand>
        <name>ATP</name>
        <dbReference type="ChEBI" id="CHEBI:30616"/>
    </ligand>
</feature>
<gene>
    <name evidence="9" type="primary">rbsK</name>
    <name evidence="11" type="ORF">DFR47_102339</name>
</gene>
<dbReference type="PRINTS" id="PR00990">
    <property type="entry name" value="RIBOKINASE"/>
</dbReference>
<feature type="binding site" evidence="9">
    <location>
        <position position="246"/>
    </location>
    <ligand>
        <name>substrate</name>
    </ligand>
</feature>
<feature type="binding site" evidence="9">
    <location>
        <position position="285"/>
    </location>
    <ligand>
        <name>K(+)</name>
        <dbReference type="ChEBI" id="CHEBI:29103"/>
    </ligand>
</feature>
<comment type="cofactor">
    <cofactor evidence="9">
        <name>Mg(2+)</name>
        <dbReference type="ChEBI" id="CHEBI:18420"/>
    </cofactor>
    <text evidence="9">Requires a divalent cation, most likely magnesium in vivo, as an electrophilic catalyst to aid phosphoryl group transfer. It is the chelate of the metal and the nucleotide that is the actual substrate.</text>
</comment>
<keyword evidence="9" id="KW-0963">Cytoplasm</keyword>
<feature type="binding site" evidence="9">
    <location>
        <begin position="9"/>
        <end position="11"/>
    </location>
    <ligand>
        <name>substrate</name>
    </ligand>
</feature>
<evidence type="ECO:0000256" key="4">
    <source>
        <dbReference type="ARBA" id="ARBA00022777"/>
    </source>
</evidence>
<evidence type="ECO:0000256" key="7">
    <source>
        <dbReference type="ARBA" id="ARBA00022958"/>
    </source>
</evidence>
<dbReference type="PANTHER" id="PTHR10584:SF166">
    <property type="entry name" value="RIBOKINASE"/>
    <property type="match status" value="1"/>
</dbReference>
<keyword evidence="5 9" id="KW-0067">ATP-binding</keyword>
<dbReference type="CDD" id="cd01174">
    <property type="entry name" value="ribokinase"/>
    <property type="match status" value="1"/>
</dbReference>
<comment type="caution">
    <text evidence="11">The sequence shown here is derived from an EMBL/GenBank/DDBJ whole genome shotgun (WGS) entry which is preliminary data.</text>
</comment>
<evidence type="ECO:0000313" key="11">
    <source>
        <dbReference type="EMBL" id="RBO97554.1"/>
    </source>
</evidence>
<feature type="binding site" evidence="9">
    <location>
        <position position="281"/>
    </location>
    <ligand>
        <name>K(+)</name>
        <dbReference type="ChEBI" id="CHEBI:29103"/>
    </ligand>
</feature>
<dbReference type="EC" id="2.7.1.15" evidence="9"/>
<dbReference type="InterPro" id="IPR011877">
    <property type="entry name" value="Ribokinase"/>
</dbReference>
<keyword evidence="7 9" id="KW-0630">Potassium</keyword>
<dbReference type="Proteomes" id="UP000252893">
    <property type="component" value="Unassembled WGS sequence"/>
</dbReference>
<keyword evidence="4 9" id="KW-0418">Kinase</keyword>
<dbReference type="GO" id="GO:0046872">
    <property type="term" value="F:metal ion binding"/>
    <property type="evidence" value="ECO:0007669"/>
    <property type="project" value="UniProtKB-KW"/>
</dbReference>
<dbReference type="GO" id="GO:0004747">
    <property type="term" value="F:ribokinase activity"/>
    <property type="evidence" value="ECO:0007669"/>
    <property type="project" value="UniProtKB-UniRule"/>
</dbReference>
<feature type="active site" description="Proton acceptor" evidence="9">
    <location>
        <position position="246"/>
    </location>
</feature>
<evidence type="ECO:0000256" key="8">
    <source>
        <dbReference type="ARBA" id="ARBA00023277"/>
    </source>
</evidence>
<dbReference type="AlphaFoldDB" id="A0A366E7T9"/>
<keyword evidence="2 9" id="KW-0479">Metal-binding</keyword>
<evidence type="ECO:0000313" key="12">
    <source>
        <dbReference type="Proteomes" id="UP000252893"/>
    </source>
</evidence>
<feature type="binding site" evidence="9">
    <location>
        <begin position="245"/>
        <end position="246"/>
    </location>
    <ligand>
        <name>ATP</name>
        <dbReference type="ChEBI" id="CHEBI:30616"/>
    </ligand>
</feature>
<dbReference type="GO" id="GO:0019303">
    <property type="term" value="P:D-ribose catabolic process"/>
    <property type="evidence" value="ECO:0007669"/>
    <property type="project" value="UniProtKB-UniRule"/>
</dbReference>
<evidence type="ECO:0000256" key="9">
    <source>
        <dbReference type="HAMAP-Rule" id="MF_01987"/>
    </source>
</evidence>
<reference evidence="11 12" key="1">
    <citation type="submission" date="2018-06" db="EMBL/GenBank/DDBJ databases">
        <title>Genomic Encyclopedia of Type Strains, Phase IV (KMG-IV): sequencing the most valuable type-strain genomes for metagenomic binning, comparative biology and taxonomic classification.</title>
        <authorList>
            <person name="Goeker M."/>
        </authorList>
    </citation>
    <scope>NUCLEOTIDE SEQUENCE [LARGE SCALE GENOMIC DNA]</scope>
    <source>
        <strain evidence="11 12">DSM 25619</strain>
    </source>
</reference>
<comment type="similarity">
    <text evidence="9">Belongs to the carbohydrate kinase PfkB family. Ribokinase subfamily.</text>
</comment>
<dbReference type="RefSeq" id="WP_113943545.1">
    <property type="nucleotide sequence ID" value="NZ_JBHEEG010000002.1"/>
</dbReference>
<comment type="pathway">
    <text evidence="9">Carbohydrate metabolism; D-ribose degradation; D-ribose 5-phosphate from beta-D-ribopyranose: step 2/2.</text>
</comment>
<feature type="binding site" evidence="9">
    <location>
        <position position="276"/>
    </location>
    <ligand>
        <name>K(+)</name>
        <dbReference type="ChEBI" id="CHEBI:29103"/>
    </ligand>
</feature>
<proteinExistence type="inferred from homology"/>
<comment type="subunit">
    <text evidence="9">Homodimer.</text>
</comment>
<feature type="binding site" evidence="9">
    <location>
        <position position="242"/>
    </location>
    <ligand>
        <name>K(+)</name>
        <dbReference type="ChEBI" id="CHEBI:29103"/>
    </ligand>
</feature>
<keyword evidence="12" id="KW-1185">Reference proteome</keyword>
<evidence type="ECO:0000256" key="5">
    <source>
        <dbReference type="ARBA" id="ARBA00022840"/>
    </source>
</evidence>
<evidence type="ECO:0000256" key="1">
    <source>
        <dbReference type="ARBA" id="ARBA00022679"/>
    </source>
</evidence>
<dbReference type="GO" id="GO:0005829">
    <property type="term" value="C:cytosol"/>
    <property type="evidence" value="ECO:0007669"/>
    <property type="project" value="TreeGrafter"/>
</dbReference>
<protein>
    <recommendedName>
        <fullName evidence="9">Ribokinase</fullName>
        <shortName evidence="9">RK</shortName>
        <ecNumber evidence="9">2.7.1.15</ecNumber>
    </recommendedName>
</protein>
<dbReference type="SUPFAM" id="SSF53613">
    <property type="entry name" value="Ribokinase-like"/>
    <property type="match status" value="1"/>
</dbReference>
<dbReference type="InterPro" id="IPR029056">
    <property type="entry name" value="Ribokinase-like"/>
</dbReference>
<evidence type="ECO:0000256" key="6">
    <source>
        <dbReference type="ARBA" id="ARBA00022842"/>
    </source>
</evidence>
<feature type="domain" description="Carbohydrate kinase PfkB" evidence="10">
    <location>
        <begin position="2"/>
        <end position="287"/>
    </location>
</feature>
<dbReference type="UniPathway" id="UPA00916">
    <property type="reaction ID" value="UER00889"/>
</dbReference>
<comment type="activity regulation">
    <text evidence="9">Activated by a monovalent cation that binds near, but not in, the active site. The most likely occupant of the site in vivo is potassium. Ion binding induces a conformational change that may alter substrate affinity.</text>
</comment>
<dbReference type="EMBL" id="QNRH01000002">
    <property type="protein sequence ID" value="RBO97554.1"/>
    <property type="molecule type" value="Genomic_DNA"/>
</dbReference>
<keyword evidence="3 9" id="KW-0547">Nucleotide-binding</keyword>
<keyword evidence="1 9" id="KW-0808">Transferase</keyword>
<keyword evidence="8 9" id="KW-0119">Carbohydrate metabolism</keyword>
<dbReference type="HAMAP" id="MF_01987">
    <property type="entry name" value="Ribokinase"/>
    <property type="match status" value="1"/>
</dbReference>
<evidence type="ECO:0000259" key="10">
    <source>
        <dbReference type="Pfam" id="PF00294"/>
    </source>
</evidence>
<comment type="caution">
    <text evidence="9">Lacks conserved residue(s) required for the propagation of feature annotation.</text>
</comment>
<feature type="binding site" evidence="9">
    <location>
        <begin position="214"/>
        <end position="219"/>
    </location>
    <ligand>
        <name>ATP</name>
        <dbReference type="ChEBI" id="CHEBI:30616"/>
    </ligand>
</feature>
<feature type="binding site" evidence="9">
    <location>
        <position position="279"/>
    </location>
    <ligand>
        <name>K(+)</name>
        <dbReference type="ChEBI" id="CHEBI:29103"/>
    </ligand>
</feature>
<evidence type="ECO:0000256" key="2">
    <source>
        <dbReference type="ARBA" id="ARBA00022723"/>
    </source>
</evidence>
<comment type="catalytic activity">
    <reaction evidence="9">
        <text>D-ribose + ATP = D-ribose 5-phosphate + ADP + H(+)</text>
        <dbReference type="Rhea" id="RHEA:13697"/>
        <dbReference type="ChEBI" id="CHEBI:15378"/>
        <dbReference type="ChEBI" id="CHEBI:30616"/>
        <dbReference type="ChEBI" id="CHEBI:47013"/>
        <dbReference type="ChEBI" id="CHEBI:78346"/>
        <dbReference type="ChEBI" id="CHEBI:456216"/>
        <dbReference type="EC" id="2.7.1.15"/>
    </reaction>
</comment>
<dbReference type="PANTHER" id="PTHR10584">
    <property type="entry name" value="SUGAR KINASE"/>
    <property type="match status" value="1"/>
</dbReference>
<dbReference type="GO" id="GO:0005524">
    <property type="term" value="F:ATP binding"/>
    <property type="evidence" value="ECO:0007669"/>
    <property type="project" value="UniProtKB-UniRule"/>
</dbReference>
<comment type="subcellular location">
    <subcellularLocation>
        <location evidence="9">Cytoplasm</location>
    </subcellularLocation>
</comment>
<evidence type="ECO:0000256" key="3">
    <source>
        <dbReference type="ARBA" id="ARBA00022741"/>
    </source>
</evidence>